<dbReference type="Pfam" id="PF02706">
    <property type="entry name" value="Wzz"/>
    <property type="match status" value="1"/>
</dbReference>
<keyword evidence="10" id="KW-0270">Exopolysaccharide synthesis</keyword>
<name>A0AAJ1R9G2_9LACO</name>
<evidence type="ECO:0000256" key="4">
    <source>
        <dbReference type="ARBA" id="ARBA00020739"/>
    </source>
</evidence>
<evidence type="ECO:0000256" key="6">
    <source>
        <dbReference type="ARBA" id="ARBA00022692"/>
    </source>
</evidence>
<dbReference type="Proteomes" id="UP001167919">
    <property type="component" value="Unassembled WGS sequence"/>
</dbReference>
<evidence type="ECO:0000256" key="8">
    <source>
        <dbReference type="ARBA" id="ARBA00022989"/>
    </source>
</evidence>
<evidence type="ECO:0000256" key="12">
    <source>
        <dbReference type="SAM" id="Phobius"/>
    </source>
</evidence>
<reference evidence="15" key="1">
    <citation type="submission" date="2019-01" db="EMBL/GenBank/DDBJ databases">
        <title>Oenococcus sicerae UCMA17102.</title>
        <authorList>
            <person name="Cousin F.J."/>
            <person name="Le Guellec R."/>
            <person name="Cretenet M."/>
        </authorList>
    </citation>
    <scope>NUCLEOTIDE SEQUENCE</scope>
    <source>
        <strain evidence="15">UCMA17102</strain>
    </source>
</reference>
<evidence type="ECO:0000256" key="5">
    <source>
        <dbReference type="ARBA" id="ARBA00022475"/>
    </source>
</evidence>
<dbReference type="GO" id="GO:0005886">
    <property type="term" value="C:plasma membrane"/>
    <property type="evidence" value="ECO:0007669"/>
    <property type="project" value="UniProtKB-SubCell"/>
</dbReference>
<dbReference type="PANTHER" id="PTHR32309:SF13">
    <property type="entry name" value="FERRIC ENTEROBACTIN TRANSPORT PROTEIN FEPE"/>
    <property type="match status" value="1"/>
</dbReference>
<feature type="domain" description="Polysaccharide chain length determinant N-terminal" evidence="13">
    <location>
        <begin position="4"/>
        <end position="94"/>
    </location>
</feature>
<protein>
    <recommendedName>
        <fullName evidence="4">Capsular polysaccharide biosynthesis protein CpsC</fullName>
    </recommendedName>
</protein>
<proteinExistence type="inferred from homology"/>
<dbReference type="InterPro" id="IPR032807">
    <property type="entry name" value="GNVR"/>
</dbReference>
<keyword evidence="8 12" id="KW-1133">Transmembrane helix</keyword>
<dbReference type="EMBL" id="SDWY01000003">
    <property type="protein sequence ID" value="MDN6900644.1"/>
    <property type="molecule type" value="Genomic_DNA"/>
</dbReference>
<evidence type="ECO:0000256" key="7">
    <source>
        <dbReference type="ARBA" id="ARBA00022903"/>
    </source>
</evidence>
<dbReference type="InterPro" id="IPR003856">
    <property type="entry name" value="LPS_length_determ_N"/>
</dbReference>
<keyword evidence="7" id="KW-0972">Capsule biogenesis/degradation</keyword>
<comment type="pathway">
    <text evidence="2">Capsule biogenesis; capsule polysaccharide biosynthesis.</text>
</comment>
<evidence type="ECO:0000259" key="14">
    <source>
        <dbReference type="Pfam" id="PF13807"/>
    </source>
</evidence>
<dbReference type="PANTHER" id="PTHR32309">
    <property type="entry name" value="TYROSINE-PROTEIN KINASE"/>
    <property type="match status" value="1"/>
</dbReference>
<keyword evidence="6 12" id="KW-0812">Transmembrane</keyword>
<evidence type="ECO:0000256" key="10">
    <source>
        <dbReference type="ARBA" id="ARBA00023169"/>
    </source>
</evidence>
<evidence type="ECO:0000313" key="15">
    <source>
        <dbReference type="EMBL" id="MDN6900644.1"/>
    </source>
</evidence>
<feature type="domain" description="Tyrosine-protein kinase G-rich" evidence="14">
    <location>
        <begin position="147"/>
        <end position="199"/>
    </location>
</feature>
<dbReference type="AlphaFoldDB" id="A0AAJ1R9G2"/>
<dbReference type="InterPro" id="IPR050445">
    <property type="entry name" value="Bact_polysacc_biosynth/exp"/>
</dbReference>
<sequence length="233" mass="25309">MDSTISYQRLWELFKKNFVLLVVSALALAAIAFSVSKFVLTPKYQSTTALLVNSNQNDSTGAALGNQQADVQLIYTYKDLATRPVILNRVVSQLKPSYSDLTKASIQKMVSISSSQNSQIFSINAISKNPSEARDVANTAANIFKNEAVKLMGKSVSNVSIVSQGLKASKPVSPNTKLITLAGFLLGAFLAVAYVLIKELSDNTYREVDFVAELGFNNLGTVNYAAFHKGRKN</sequence>
<dbReference type="GO" id="GO:0000271">
    <property type="term" value="P:polysaccharide biosynthetic process"/>
    <property type="evidence" value="ECO:0007669"/>
    <property type="project" value="UniProtKB-KW"/>
</dbReference>
<evidence type="ECO:0000259" key="13">
    <source>
        <dbReference type="Pfam" id="PF02706"/>
    </source>
</evidence>
<evidence type="ECO:0000313" key="16">
    <source>
        <dbReference type="Proteomes" id="UP001167919"/>
    </source>
</evidence>
<feature type="transmembrane region" description="Helical" evidence="12">
    <location>
        <begin position="178"/>
        <end position="197"/>
    </location>
</feature>
<evidence type="ECO:0000256" key="9">
    <source>
        <dbReference type="ARBA" id="ARBA00023136"/>
    </source>
</evidence>
<gene>
    <name evidence="15" type="ORF">EVC35_06455</name>
</gene>
<comment type="subcellular location">
    <subcellularLocation>
        <location evidence="1">Cell membrane</location>
        <topology evidence="1">Multi-pass membrane protein</topology>
    </subcellularLocation>
</comment>
<comment type="caution">
    <text evidence="15">The sequence shown here is derived from an EMBL/GenBank/DDBJ whole genome shotgun (WGS) entry which is preliminary data.</text>
</comment>
<evidence type="ECO:0000256" key="2">
    <source>
        <dbReference type="ARBA" id="ARBA00005132"/>
    </source>
</evidence>
<accession>A0AAJ1R9G2</accession>
<evidence type="ECO:0000256" key="1">
    <source>
        <dbReference type="ARBA" id="ARBA00004651"/>
    </source>
</evidence>
<dbReference type="RefSeq" id="WP_301711294.1">
    <property type="nucleotide sequence ID" value="NZ_SDWY01000003.1"/>
</dbReference>
<dbReference type="Pfam" id="PF13807">
    <property type="entry name" value="GNVR"/>
    <property type="match status" value="1"/>
</dbReference>
<dbReference type="GO" id="GO:0004713">
    <property type="term" value="F:protein tyrosine kinase activity"/>
    <property type="evidence" value="ECO:0007669"/>
    <property type="project" value="TreeGrafter"/>
</dbReference>
<keyword evidence="5" id="KW-1003">Cell membrane</keyword>
<keyword evidence="9 12" id="KW-0472">Membrane</keyword>
<organism evidence="15 16">
    <name type="scientific">Oenococcus sicerae</name>
    <dbReference type="NCBI Taxonomy" id="2203724"/>
    <lineage>
        <taxon>Bacteria</taxon>
        <taxon>Bacillati</taxon>
        <taxon>Bacillota</taxon>
        <taxon>Bacilli</taxon>
        <taxon>Lactobacillales</taxon>
        <taxon>Lactobacillaceae</taxon>
        <taxon>Oenococcus</taxon>
    </lineage>
</organism>
<comment type="similarity">
    <text evidence="3">Belongs to the CpsC/CapA family.</text>
</comment>
<evidence type="ECO:0000256" key="11">
    <source>
        <dbReference type="ARBA" id="ARBA00045736"/>
    </source>
</evidence>
<comment type="function">
    <text evidence="11">Required for CpsD phosphorylation. Involved in the regulation of capsular polysaccharide biosynthesis. May be part of a complex that directs the coordinated polymerization and export to the cell surface of the capsular polysaccharide.</text>
</comment>
<evidence type="ECO:0000256" key="3">
    <source>
        <dbReference type="ARBA" id="ARBA00006683"/>
    </source>
</evidence>